<comment type="caution">
    <text evidence="1">The sequence shown here is derived from an EMBL/GenBank/DDBJ whole genome shotgun (WGS) entry which is preliminary data.</text>
</comment>
<organism evidence="1 2">
    <name type="scientific">Flavonifractor plautii</name>
    <name type="common">Fusobacterium plautii</name>
    <dbReference type="NCBI Taxonomy" id="292800"/>
    <lineage>
        <taxon>Bacteria</taxon>
        <taxon>Bacillati</taxon>
        <taxon>Bacillota</taxon>
        <taxon>Clostridia</taxon>
        <taxon>Eubacteriales</taxon>
        <taxon>Oscillospiraceae</taxon>
        <taxon>Flavonifractor</taxon>
    </lineage>
</organism>
<dbReference type="EMBL" id="WKPR01000008">
    <property type="protein sequence ID" value="MSB19834.1"/>
    <property type="molecule type" value="Genomic_DNA"/>
</dbReference>
<sequence length="53" mass="6213">MPYVVETGKAKVSVKEYTERCVDVERFLGFCRECSSYNTRWSCPPFSFQPLQL</sequence>
<accession>A0A6I2QZV7</accession>
<evidence type="ECO:0000313" key="1">
    <source>
        <dbReference type="EMBL" id="MSB19834.1"/>
    </source>
</evidence>
<proteinExistence type="predicted"/>
<dbReference type="Proteomes" id="UP000434475">
    <property type="component" value="Unassembled WGS sequence"/>
</dbReference>
<name>A0A6I2QZV7_FLAPL</name>
<protein>
    <submittedName>
        <fullName evidence="1">Uncharacterized protein</fullName>
    </submittedName>
</protein>
<gene>
    <name evidence="1" type="ORF">GKE97_09905</name>
</gene>
<evidence type="ECO:0000313" key="2">
    <source>
        <dbReference type="Proteomes" id="UP000434475"/>
    </source>
</evidence>
<reference evidence="1 2" key="1">
    <citation type="journal article" date="2019" name="Nat. Med.">
        <title>A library of human gut bacterial isolates paired with longitudinal multiomics data enables mechanistic microbiome research.</title>
        <authorList>
            <person name="Poyet M."/>
            <person name="Groussin M."/>
            <person name="Gibbons S.M."/>
            <person name="Avila-Pacheco J."/>
            <person name="Jiang X."/>
            <person name="Kearney S.M."/>
            <person name="Perrotta A.R."/>
            <person name="Berdy B."/>
            <person name="Zhao S."/>
            <person name="Lieberman T.D."/>
            <person name="Swanson P.K."/>
            <person name="Smith M."/>
            <person name="Roesemann S."/>
            <person name="Alexander J.E."/>
            <person name="Rich S.A."/>
            <person name="Livny J."/>
            <person name="Vlamakis H."/>
            <person name="Clish C."/>
            <person name="Bullock K."/>
            <person name="Deik A."/>
            <person name="Scott J."/>
            <person name="Pierce K.A."/>
            <person name="Xavier R.J."/>
            <person name="Alm E.J."/>
        </authorList>
    </citation>
    <scope>NUCLEOTIDE SEQUENCE [LARGE SCALE GENOMIC DNA]</scope>
    <source>
        <strain evidence="1 2">BIOML-A2</strain>
    </source>
</reference>
<dbReference type="AlphaFoldDB" id="A0A6I2QZV7"/>